<feature type="compositionally biased region" description="Basic and acidic residues" evidence="1">
    <location>
        <begin position="91"/>
        <end position="103"/>
    </location>
</feature>
<reference evidence="2" key="1">
    <citation type="journal article" date="2019" name="bioRxiv">
        <title>The Genome of the Zebra Mussel, Dreissena polymorpha: A Resource for Invasive Species Research.</title>
        <authorList>
            <person name="McCartney M.A."/>
            <person name="Auch B."/>
            <person name="Kono T."/>
            <person name="Mallez S."/>
            <person name="Zhang Y."/>
            <person name="Obille A."/>
            <person name="Becker A."/>
            <person name="Abrahante J.E."/>
            <person name="Garbe J."/>
            <person name="Badalamenti J.P."/>
            <person name="Herman A."/>
            <person name="Mangelson H."/>
            <person name="Liachko I."/>
            <person name="Sullivan S."/>
            <person name="Sone E.D."/>
            <person name="Koren S."/>
            <person name="Silverstein K.A.T."/>
            <person name="Beckman K.B."/>
            <person name="Gohl D.M."/>
        </authorList>
    </citation>
    <scope>NUCLEOTIDE SEQUENCE</scope>
    <source>
        <strain evidence="2">Duluth1</strain>
        <tissue evidence="2">Whole animal</tissue>
    </source>
</reference>
<feature type="compositionally biased region" description="Polar residues" evidence="1">
    <location>
        <begin position="1"/>
        <end position="20"/>
    </location>
</feature>
<organism evidence="2 3">
    <name type="scientific">Dreissena polymorpha</name>
    <name type="common">Zebra mussel</name>
    <name type="synonym">Mytilus polymorpha</name>
    <dbReference type="NCBI Taxonomy" id="45954"/>
    <lineage>
        <taxon>Eukaryota</taxon>
        <taxon>Metazoa</taxon>
        <taxon>Spiralia</taxon>
        <taxon>Lophotrochozoa</taxon>
        <taxon>Mollusca</taxon>
        <taxon>Bivalvia</taxon>
        <taxon>Autobranchia</taxon>
        <taxon>Heteroconchia</taxon>
        <taxon>Euheterodonta</taxon>
        <taxon>Imparidentia</taxon>
        <taxon>Neoheterodontei</taxon>
        <taxon>Myida</taxon>
        <taxon>Dreissenoidea</taxon>
        <taxon>Dreissenidae</taxon>
        <taxon>Dreissena</taxon>
    </lineage>
</organism>
<keyword evidence="3" id="KW-1185">Reference proteome</keyword>
<accession>A0A9D4GJY3</accession>
<feature type="region of interest" description="Disordered" evidence="1">
    <location>
        <begin position="1"/>
        <end position="32"/>
    </location>
</feature>
<evidence type="ECO:0000313" key="3">
    <source>
        <dbReference type="Proteomes" id="UP000828390"/>
    </source>
</evidence>
<protein>
    <submittedName>
        <fullName evidence="2">Uncharacterized protein</fullName>
    </submittedName>
</protein>
<gene>
    <name evidence="2" type="ORF">DPMN_118359</name>
</gene>
<reference evidence="2" key="2">
    <citation type="submission" date="2020-11" db="EMBL/GenBank/DDBJ databases">
        <authorList>
            <person name="McCartney M.A."/>
            <person name="Auch B."/>
            <person name="Kono T."/>
            <person name="Mallez S."/>
            <person name="Becker A."/>
            <person name="Gohl D.M."/>
            <person name="Silverstein K.A.T."/>
            <person name="Koren S."/>
            <person name="Bechman K.B."/>
            <person name="Herman A."/>
            <person name="Abrahante J.E."/>
            <person name="Garbe J."/>
        </authorList>
    </citation>
    <scope>NUCLEOTIDE SEQUENCE</scope>
    <source>
        <strain evidence="2">Duluth1</strain>
        <tissue evidence="2">Whole animal</tissue>
    </source>
</reference>
<dbReference type="AlphaFoldDB" id="A0A9D4GJY3"/>
<feature type="compositionally biased region" description="Low complexity" evidence="1">
    <location>
        <begin position="124"/>
        <end position="167"/>
    </location>
</feature>
<comment type="caution">
    <text evidence="2">The sequence shown here is derived from an EMBL/GenBank/DDBJ whole genome shotgun (WGS) entry which is preliminary data.</text>
</comment>
<evidence type="ECO:0000313" key="2">
    <source>
        <dbReference type="EMBL" id="KAH3816836.1"/>
    </source>
</evidence>
<evidence type="ECO:0000256" key="1">
    <source>
        <dbReference type="SAM" id="MobiDB-lite"/>
    </source>
</evidence>
<feature type="region of interest" description="Disordered" evidence="1">
    <location>
        <begin position="122"/>
        <end position="201"/>
    </location>
</feature>
<sequence>MPSQQFRRPVQNWTAPSSYRPNPYKWVNPSLRSDADQYKADLQPARFQPRPGPSDSATFISRPADRASSMKGYRSLDFQLADRLGEGTGVESRERSHTSRSRDGSLPAKRFRGEFIVLDKYSSESDTSLATSSDSGSSLASSSEIGSDSSVSQSSSSNSTVQYSTGSESSLDDIGDCSVATPAVEAGGHEPKGTPELLGTL</sequence>
<name>A0A9D4GJY3_DREPO</name>
<proteinExistence type="predicted"/>
<dbReference type="EMBL" id="JAIWYP010000005">
    <property type="protein sequence ID" value="KAH3816836.1"/>
    <property type="molecule type" value="Genomic_DNA"/>
</dbReference>
<feature type="region of interest" description="Disordered" evidence="1">
    <location>
        <begin position="44"/>
        <end position="106"/>
    </location>
</feature>
<dbReference type="Proteomes" id="UP000828390">
    <property type="component" value="Unassembled WGS sequence"/>
</dbReference>